<dbReference type="InterPro" id="IPR032675">
    <property type="entry name" value="LRR_dom_sf"/>
</dbReference>
<evidence type="ECO:0000313" key="2">
    <source>
        <dbReference type="EMBL" id="TFK87798.1"/>
    </source>
</evidence>
<feature type="domain" description="F-box" evidence="1">
    <location>
        <begin position="19"/>
        <end position="45"/>
    </location>
</feature>
<sequence>MPGAHGDGGMSTPWPRVALNLDVLQIILSLLPRMDLLSASRTSRVVHELAVKELLSRRVMLMTPAELEAWCHFVLAGENRPGYVRDLLLYYEDLDAVGTGGDHAELFVAVLRRTTQLRKLSIECSDAILWQSGPEVSTIISRLPALEYFEVCPFYPDSYRVVGNILANMKCRLKRVSLHIADVHTDDDDDNYRLYDLPRALAPHLEHLVKLELGFADGLDWPTIRSKTLRSLKIGHNGSEPRPRELFEAFPNLRKLHIDGDDLVRGQFDNNIPEDLYPALRDSRLSEQAGGRTWSSLDTVKGCLNDLYVLAVACPVRRLCVYFNGEEDRTRELVRCATPHKLTLDFRCIGAERAGRGGSSLLVHGCSGRPQVTHLTVEFDHFQGTPITHTPDTIQNDLLLLLEHSNVEYLHARICSRYMVQDSSSEILADIDESAEQCVRALDVDLLRDALVGATATLRVLAFTIATHGQMVWTIDRSGGAATTSRVEAVLAKELIQREEA</sequence>
<proteinExistence type="predicted"/>
<dbReference type="Proteomes" id="UP000308197">
    <property type="component" value="Unassembled WGS sequence"/>
</dbReference>
<organism evidence="2 3">
    <name type="scientific">Polyporus arcularius HHB13444</name>
    <dbReference type="NCBI Taxonomy" id="1314778"/>
    <lineage>
        <taxon>Eukaryota</taxon>
        <taxon>Fungi</taxon>
        <taxon>Dikarya</taxon>
        <taxon>Basidiomycota</taxon>
        <taxon>Agaricomycotina</taxon>
        <taxon>Agaricomycetes</taxon>
        <taxon>Polyporales</taxon>
        <taxon>Polyporaceae</taxon>
        <taxon>Polyporus</taxon>
    </lineage>
</organism>
<keyword evidence="3" id="KW-1185">Reference proteome</keyword>
<dbReference type="Gene3D" id="3.80.10.10">
    <property type="entry name" value="Ribonuclease Inhibitor"/>
    <property type="match status" value="1"/>
</dbReference>
<dbReference type="SUPFAM" id="SSF52047">
    <property type="entry name" value="RNI-like"/>
    <property type="match status" value="1"/>
</dbReference>
<accession>A0A5C3PGS3</accession>
<reference evidence="2 3" key="1">
    <citation type="journal article" date="2019" name="Nat. Ecol. Evol.">
        <title>Megaphylogeny resolves global patterns of mushroom evolution.</title>
        <authorList>
            <person name="Varga T."/>
            <person name="Krizsan K."/>
            <person name="Foldi C."/>
            <person name="Dima B."/>
            <person name="Sanchez-Garcia M."/>
            <person name="Sanchez-Ramirez S."/>
            <person name="Szollosi G.J."/>
            <person name="Szarkandi J.G."/>
            <person name="Papp V."/>
            <person name="Albert L."/>
            <person name="Andreopoulos W."/>
            <person name="Angelini C."/>
            <person name="Antonin V."/>
            <person name="Barry K.W."/>
            <person name="Bougher N.L."/>
            <person name="Buchanan P."/>
            <person name="Buyck B."/>
            <person name="Bense V."/>
            <person name="Catcheside P."/>
            <person name="Chovatia M."/>
            <person name="Cooper J."/>
            <person name="Damon W."/>
            <person name="Desjardin D."/>
            <person name="Finy P."/>
            <person name="Geml J."/>
            <person name="Haridas S."/>
            <person name="Hughes K."/>
            <person name="Justo A."/>
            <person name="Karasinski D."/>
            <person name="Kautmanova I."/>
            <person name="Kiss B."/>
            <person name="Kocsube S."/>
            <person name="Kotiranta H."/>
            <person name="LaButti K.M."/>
            <person name="Lechner B.E."/>
            <person name="Liimatainen K."/>
            <person name="Lipzen A."/>
            <person name="Lukacs Z."/>
            <person name="Mihaltcheva S."/>
            <person name="Morgado L.N."/>
            <person name="Niskanen T."/>
            <person name="Noordeloos M.E."/>
            <person name="Ohm R.A."/>
            <person name="Ortiz-Santana B."/>
            <person name="Ovrebo C."/>
            <person name="Racz N."/>
            <person name="Riley R."/>
            <person name="Savchenko A."/>
            <person name="Shiryaev A."/>
            <person name="Soop K."/>
            <person name="Spirin V."/>
            <person name="Szebenyi C."/>
            <person name="Tomsovsky M."/>
            <person name="Tulloss R.E."/>
            <person name="Uehling J."/>
            <person name="Grigoriev I.V."/>
            <person name="Vagvolgyi C."/>
            <person name="Papp T."/>
            <person name="Martin F.M."/>
            <person name="Miettinen O."/>
            <person name="Hibbett D.S."/>
            <person name="Nagy L.G."/>
        </authorList>
    </citation>
    <scope>NUCLEOTIDE SEQUENCE [LARGE SCALE GENOMIC DNA]</scope>
    <source>
        <strain evidence="2 3">HHB13444</strain>
    </source>
</reference>
<dbReference type="CDD" id="cd09917">
    <property type="entry name" value="F-box_SF"/>
    <property type="match status" value="1"/>
</dbReference>
<dbReference type="AlphaFoldDB" id="A0A5C3PGS3"/>
<dbReference type="SUPFAM" id="SSF81383">
    <property type="entry name" value="F-box domain"/>
    <property type="match status" value="1"/>
</dbReference>
<dbReference type="InParanoid" id="A0A5C3PGS3"/>
<name>A0A5C3PGS3_9APHY</name>
<evidence type="ECO:0000259" key="1">
    <source>
        <dbReference type="Pfam" id="PF00646"/>
    </source>
</evidence>
<gene>
    <name evidence="2" type="ORF">K466DRAFT_662758</name>
</gene>
<evidence type="ECO:0000313" key="3">
    <source>
        <dbReference type="Proteomes" id="UP000308197"/>
    </source>
</evidence>
<dbReference type="InterPro" id="IPR001810">
    <property type="entry name" value="F-box_dom"/>
</dbReference>
<dbReference type="EMBL" id="ML211138">
    <property type="protein sequence ID" value="TFK87798.1"/>
    <property type="molecule type" value="Genomic_DNA"/>
</dbReference>
<protein>
    <recommendedName>
        <fullName evidence="1">F-box domain-containing protein</fullName>
    </recommendedName>
</protein>
<dbReference type="Pfam" id="PF00646">
    <property type="entry name" value="F-box"/>
    <property type="match status" value="1"/>
</dbReference>
<dbReference type="InterPro" id="IPR036047">
    <property type="entry name" value="F-box-like_dom_sf"/>
</dbReference>